<reference evidence="3 4" key="1">
    <citation type="submission" date="2019-09" db="EMBL/GenBank/DDBJ databases">
        <title>Taxonomy of Antarctic Massilia spp.: description of Massilia rubra sp. nov., Massilia aquatica sp. nov., Massilia mucilaginosa sp. nov., Massilia frigida sp. nov. isolated from streams, lakes and regoliths.</title>
        <authorList>
            <person name="Holochova P."/>
            <person name="Sedlacek I."/>
            <person name="Kralova S."/>
            <person name="Maslanova I."/>
            <person name="Busse H.-J."/>
            <person name="Stankova E."/>
            <person name="Vrbovska V."/>
            <person name="Kovarovic V."/>
            <person name="Bartak M."/>
            <person name="Svec P."/>
            <person name="Pantucek R."/>
        </authorList>
    </citation>
    <scope>NUCLEOTIDE SEQUENCE [LARGE SCALE GENOMIC DNA]</scope>
    <source>
        <strain evidence="3 4">CCM 8692</strain>
    </source>
</reference>
<dbReference type="RefSeq" id="WP_167229038.1">
    <property type="nucleotide sequence ID" value="NZ_VUYU01000021.1"/>
</dbReference>
<organism evidence="3 4">
    <name type="scientific">Massilia rubra</name>
    <dbReference type="NCBI Taxonomy" id="2607910"/>
    <lineage>
        <taxon>Bacteria</taxon>
        <taxon>Pseudomonadati</taxon>
        <taxon>Pseudomonadota</taxon>
        <taxon>Betaproteobacteria</taxon>
        <taxon>Burkholderiales</taxon>
        <taxon>Oxalobacteraceae</taxon>
        <taxon>Telluria group</taxon>
        <taxon>Massilia</taxon>
    </lineage>
</organism>
<dbReference type="Pfam" id="PF00975">
    <property type="entry name" value="Thioesterase"/>
    <property type="match status" value="1"/>
</dbReference>
<dbReference type="PANTHER" id="PTHR11487">
    <property type="entry name" value="THIOESTERASE"/>
    <property type="match status" value="1"/>
</dbReference>
<comment type="similarity">
    <text evidence="1">Belongs to the thioesterase family.</text>
</comment>
<evidence type="ECO:0000256" key="1">
    <source>
        <dbReference type="ARBA" id="ARBA00007169"/>
    </source>
</evidence>
<dbReference type="Proteomes" id="UP000785613">
    <property type="component" value="Unassembled WGS sequence"/>
</dbReference>
<name>A0ABX0LWS0_9BURK</name>
<dbReference type="Gene3D" id="3.40.50.1820">
    <property type="entry name" value="alpha/beta hydrolase"/>
    <property type="match status" value="1"/>
</dbReference>
<keyword evidence="4" id="KW-1185">Reference proteome</keyword>
<evidence type="ECO:0000259" key="2">
    <source>
        <dbReference type="Pfam" id="PF00975"/>
    </source>
</evidence>
<protein>
    <submittedName>
        <fullName evidence="3">Thioesterase</fullName>
    </submittedName>
</protein>
<dbReference type="InterPro" id="IPR029058">
    <property type="entry name" value="AB_hydrolase_fold"/>
</dbReference>
<dbReference type="EMBL" id="VUYU01000021">
    <property type="protein sequence ID" value="NHZ36780.1"/>
    <property type="molecule type" value="Genomic_DNA"/>
</dbReference>
<evidence type="ECO:0000313" key="3">
    <source>
        <dbReference type="EMBL" id="NHZ36780.1"/>
    </source>
</evidence>
<dbReference type="SUPFAM" id="SSF53474">
    <property type="entry name" value="alpha/beta-Hydrolases"/>
    <property type="match status" value="1"/>
</dbReference>
<accession>A0ABX0LWS0</accession>
<dbReference type="PANTHER" id="PTHR11487:SF0">
    <property type="entry name" value="S-ACYL FATTY ACID SYNTHASE THIOESTERASE, MEDIUM CHAIN"/>
    <property type="match status" value="1"/>
</dbReference>
<proteinExistence type="inferred from homology"/>
<gene>
    <name evidence="3" type="ORF">F0185_24755</name>
</gene>
<sequence length="255" mass="28275">MARLKHGPWLSAYEARAAARLRLFCFPFAGGSASAYRSWSAGLPPEIEVCAVQLPGRESRYSEPLFHRVEELVPVLADALRPMFDMPFAFYGHSLGSLIAFELAHELRSRGEAIPACLFVGAHQGPKHPHGPAVSRLSEPDLLAHVEEMNQDAKLSENPSLWKLVMPILRADLSLCDHYQYRPRPKLSCAITVFGGAQDTSITLPTLEAWAEETDGPCSTHILPGGHFFLTKERPMLLARISEICCKRVLFSTVQ</sequence>
<dbReference type="InterPro" id="IPR012223">
    <property type="entry name" value="TEII"/>
</dbReference>
<feature type="domain" description="Thioesterase" evidence="2">
    <location>
        <begin position="22"/>
        <end position="242"/>
    </location>
</feature>
<evidence type="ECO:0000313" key="4">
    <source>
        <dbReference type="Proteomes" id="UP000785613"/>
    </source>
</evidence>
<dbReference type="InterPro" id="IPR001031">
    <property type="entry name" value="Thioesterase"/>
</dbReference>
<comment type="caution">
    <text evidence="3">The sequence shown here is derived from an EMBL/GenBank/DDBJ whole genome shotgun (WGS) entry which is preliminary data.</text>
</comment>